<keyword evidence="8" id="KW-0411">Iron-sulfur</keyword>
<evidence type="ECO:0000259" key="10">
    <source>
        <dbReference type="PROSITE" id="PS51296"/>
    </source>
</evidence>
<dbReference type="SUPFAM" id="SSF55961">
    <property type="entry name" value="Bet v1-like"/>
    <property type="match status" value="1"/>
</dbReference>
<comment type="caution">
    <text evidence="11">The sequence shown here is derived from an EMBL/GenBank/DDBJ whole genome shotgun (WGS) entry which is preliminary data.</text>
</comment>
<keyword evidence="5" id="KW-1133">Transmembrane helix</keyword>
<dbReference type="PANTHER" id="PTHR21266:SF32">
    <property type="entry name" value="CHOLESTEROL 7-DESATURASE NVD"/>
    <property type="match status" value="1"/>
</dbReference>
<keyword evidence="4" id="KW-0479">Metal-binding</keyword>
<keyword evidence="2" id="KW-0812">Transmembrane</keyword>
<sequence>MSTHAGWYLLGFTTDWTAPTTPVRLGDERLMVVRSESADGPSFRVADSTCPHRGANLAVGGEVRGNNVVCPFHGRLIRLGDHPERLSVRTYDTAVFGPMLFVRLADGPEGDTGLPEQFRRLTDGKRVLAAVDMLIDVPAEYVVENAFDTEHFPTVHGVPSLAGMRTERRPDGTLTIGGDFLTKDDPWHDLRLASALNNYLGAHRRPATYRSAFRAVAYSPTVVATSFGQGVDDPIIVTGALPTPGGTHVRVAVIGLPEHPLERIAEASELAIHQDRQVWAHLDPGAAWQLDDQDTNVIAFRDYVADFPLYEPVRVRAVAR</sequence>
<keyword evidence="3" id="KW-0001">2Fe-2S</keyword>
<dbReference type="PROSITE" id="PS00570">
    <property type="entry name" value="RING_HYDROXYL_ALPHA"/>
    <property type="match status" value="1"/>
</dbReference>
<dbReference type="Proteomes" id="UP001499938">
    <property type="component" value="Unassembled WGS sequence"/>
</dbReference>
<dbReference type="RefSeq" id="WP_344088207.1">
    <property type="nucleotide sequence ID" value="NZ_BAAAPO010000053.1"/>
</dbReference>
<evidence type="ECO:0000256" key="8">
    <source>
        <dbReference type="ARBA" id="ARBA00023014"/>
    </source>
</evidence>
<evidence type="ECO:0000256" key="1">
    <source>
        <dbReference type="ARBA" id="ARBA00004370"/>
    </source>
</evidence>
<accession>A0ABP4YG11</accession>
<evidence type="ECO:0000256" key="9">
    <source>
        <dbReference type="ARBA" id="ARBA00023136"/>
    </source>
</evidence>
<dbReference type="PROSITE" id="PS51296">
    <property type="entry name" value="RIESKE"/>
    <property type="match status" value="1"/>
</dbReference>
<dbReference type="PANTHER" id="PTHR21266">
    <property type="entry name" value="IRON-SULFUR DOMAIN CONTAINING PROTEIN"/>
    <property type="match status" value="1"/>
</dbReference>
<dbReference type="InterPro" id="IPR050584">
    <property type="entry name" value="Cholesterol_7-desaturase"/>
</dbReference>
<evidence type="ECO:0000313" key="11">
    <source>
        <dbReference type="EMBL" id="GAA1807125.1"/>
    </source>
</evidence>
<keyword evidence="12" id="KW-1185">Reference proteome</keyword>
<gene>
    <name evidence="11" type="ORF">GCM10009811_33310</name>
</gene>
<dbReference type="InterPro" id="IPR036922">
    <property type="entry name" value="Rieske_2Fe-2S_sf"/>
</dbReference>
<evidence type="ECO:0000256" key="2">
    <source>
        <dbReference type="ARBA" id="ARBA00022692"/>
    </source>
</evidence>
<keyword evidence="9" id="KW-0472">Membrane</keyword>
<organism evidence="11 12">
    <name type="scientific">Nostocoides veronense</name>
    <dbReference type="NCBI Taxonomy" id="330836"/>
    <lineage>
        <taxon>Bacteria</taxon>
        <taxon>Bacillati</taxon>
        <taxon>Actinomycetota</taxon>
        <taxon>Actinomycetes</taxon>
        <taxon>Micrococcales</taxon>
        <taxon>Intrasporangiaceae</taxon>
        <taxon>Nostocoides</taxon>
    </lineage>
</organism>
<comment type="subcellular location">
    <subcellularLocation>
        <location evidence="1">Membrane</location>
    </subcellularLocation>
</comment>
<keyword evidence="7" id="KW-0408">Iron</keyword>
<dbReference type="InterPro" id="IPR015881">
    <property type="entry name" value="ARHD_Rieske_2Fe_2S"/>
</dbReference>
<proteinExistence type="predicted"/>
<dbReference type="EMBL" id="BAAAPO010000053">
    <property type="protein sequence ID" value="GAA1807125.1"/>
    <property type="molecule type" value="Genomic_DNA"/>
</dbReference>
<evidence type="ECO:0000256" key="4">
    <source>
        <dbReference type="ARBA" id="ARBA00022723"/>
    </source>
</evidence>
<evidence type="ECO:0000256" key="6">
    <source>
        <dbReference type="ARBA" id="ARBA00023002"/>
    </source>
</evidence>
<reference evidence="12" key="1">
    <citation type="journal article" date="2019" name="Int. J. Syst. Evol. Microbiol.">
        <title>The Global Catalogue of Microorganisms (GCM) 10K type strain sequencing project: providing services to taxonomists for standard genome sequencing and annotation.</title>
        <authorList>
            <consortium name="The Broad Institute Genomics Platform"/>
            <consortium name="The Broad Institute Genome Sequencing Center for Infectious Disease"/>
            <person name="Wu L."/>
            <person name="Ma J."/>
        </authorList>
    </citation>
    <scope>NUCLEOTIDE SEQUENCE [LARGE SCALE GENOMIC DNA]</scope>
    <source>
        <strain evidence="12">JCM 15592</strain>
    </source>
</reference>
<evidence type="ECO:0000313" key="12">
    <source>
        <dbReference type="Proteomes" id="UP001499938"/>
    </source>
</evidence>
<dbReference type="Gene3D" id="2.102.10.10">
    <property type="entry name" value="Rieske [2Fe-2S] iron-sulphur domain"/>
    <property type="match status" value="1"/>
</dbReference>
<evidence type="ECO:0000256" key="5">
    <source>
        <dbReference type="ARBA" id="ARBA00022989"/>
    </source>
</evidence>
<evidence type="ECO:0000256" key="7">
    <source>
        <dbReference type="ARBA" id="ARBA00023004"/>
    </source>
</evidence>
<dbReference type="SUPFAM" id="SSF50022">
    <property type="entry name" value="ISP domain"/>
    <property type="match status" value="1"/>
</dbReference>
<dbReference type="Gene3D" id="3.90.380.10">
    <property type="entry name" value="Naphthalene 1,2-dioxygenase Alpha Subunit, Chain A, domain 1"/>
    <property type="match status" value="1"/>
</dbReference>
<protein>
    <recommendedName>
        <fullName evidence="10">Rieske domain-containing protein</fullName>
    </recommendedName>
</protein>
<name>A0ABP4YG11_9MICO</name>
<dbReference type="Pfam" id="PF00355">
    <property type="entry name" value="Rieske"/>
    <property type="match status" value="1"/>
</dbReference>
<dbReference type="InterPro" id="IPR017941">
    <property type="entry name" value="Rieske_2Fe-2S"/>
</dbReference>
<feature type="domain" description="Rieske" evidence="10">
    <location>
        <begin position="7"/>
        <end position="102"/>
    </location>
</feature>
<keyword evidence="6" id="KW-0560">Oxidoreductase</keyword>
<evidence type="ECO:0000256" key="3">
    <source>
        <dbReference type="ARBA" id="ARBA00022714"/>
    </source>
</evidence>